<dbReference type="InterPro" id="IPR046732">
    <property type="entry name" value="DUF6624"/>
</dbReference>
<dbReference type="Pfam" id="PF20329">
    <property type="entry name" value="DUF6624"/>
    <property type="match status" value="1"/>
</dbReference>
<protein>
    <submittedName>
        <fullName evidence="1">Uncharacterized protein</fullName>
    </submittedName>
</protein>
<comment type="caution">
    <text evidence="1">The sequence shown here is derived from an EMBL/GenBank/DDBJ whole genome shotgun (WGS) entry which is preliminary data.</text>
</comment>
<accession>A0A9X3EXJ7</accession>
<sequence length="193" mass="21601">MNEELRADLIRWIAEDDETRERLARDGSLFAGYHPEMEAVHRRNAARLREVLARVGWPGRARVGEDGASAAWRIVQHAIGEPELLRGCLPLLQRAAAEGDADPAEVAKLEDRIRVSEGRPQRYGTQYDWSEDGTAMVPMVGVEAPESLAERRAAVGLPPMVWRHPPPPGVQPPADHAARRAEMEAWARRVGWR</sequence>
<keyword evidence="2" id="KW-1185">Reference proteome</keyword>
<evidence type="ECO:0000313" key="1">
    <source>
        <dbReference type="EMBL" id="MCY1007821.1"/>
    </source>
</evidence>
<dbReference type="EMBL" id="JAPNKE010000002">
    <property type="protein sequence ID" value="MCY1007821.1"/>
    <property type="molecule type" value="Genomic_DNA"/>
</dbReference>
<proteinExistence type="predicted"/>
<dbReference type="AlphaFoldDB" id="A0A9X3EXJ7"/>
<dbReference type="RefSeq" id="WP_267770457.1">
    <property type="nucleotide sequence ID" value="NZ_JAPNKE010000002.1"/>
</dbReference>
<dbReference type="Proteomes" id="UP001150924">
    <property type="component" value="Unassembled WGS sequence"/>
</dbReference>
<gene>
    <name evidence="1" type="ORF">OV079_20140</name>
</gene>
<name>A0A9X3EXJ7_9BACT</name>
<reference evidence="1" key="1">
    <citation type="submission" date="2022-11" db="EMBL/GenBank/DDBJ databases">
        <title>Minimal conservation of predation-associated metabolite biosynthetic gene clusters underscores biosynthetic potential of Myxococcota including descriptions for ten novel species: Archangium lansinium sp. nov., Myxococcus landrumus sp. nov., Nannocystis bai.</title>
        <authorList>
            <person name="Ahearne A."/>
            <person name="Stevens C."/>
            <person name="Phillips K."/>
        </authorList>
    </citation>
    <scope>NUCLEOTIDE SEQUENCE</scope>
    <source>
        <strain evidence="1">Na p29</strain>
    </source>
</reference>
<evidence type="ECO:0000313" key="2">
    <source>
        <dbReference type="Proteomes" id="UP001150924"/>
    </source>
</evidence>
<organism evidence="1 2">
    <name type="scientific">Nannocystis pusilla</name>
    <dbReference type="NCBI Taxonomy" id="889268"/>
    <lineage>
        <taxon>Bacteria</taxon>
        <taxon>Pseudomonadati</taxon>
        <taxon>Myxococcota</taxon>
        <taxon>Polyangia</taxon>
        <taxon>Nannocystales</taxon>
        <taxon>Nannocystaceae</taxon>
        <taxon>Nannocystis</taxon>
    </lineage>
</organism>